<dbReference type="InterPro" id="IPR032694">
    <property type="entry name" value="CopC/D"/>
</dbReference>
<feature type="transmembrane region" description="Helical" evidence="7">
    <location>
        <begin position="26"/>
        <end position="46"/>
    </location>
</feature>
<evidence type="ECO:0000256" key="5">
    <source>
        <dbReference type="ARBA" id="ARBA00023136"/>
    </source>
</evidence>
<evidence type="ECO:0000256" key="7">
    <source>
        <dbReference type="SAM" id="Phobius"/>
    </source>
</evidence>
<feature type="domain" description="Copper resistance protein D" evidence="8">
    <location>
        <begin position="245"/>
        <end position="336"/>
    </location>
</feature>
<dbReference type="Pfam" id="PF05425">
    <property type="entry name" value="CopD"/>
    <property type="match status" value="1"/>
</dbReference>
<evidence type="ECO:0000256" key="4">
    <source>
        <dbReference type="ARBA" id="ARBA00022989"/>
    </source>
</evidence>
<evidence type="ECO:0000256" key="2">
    <source>
        <dbReference type="ARBA" id="ARBA00022475"/>
    </source>
</evidence>
<accession>A0ABT1A6Y7</accession>
<evidence type="ECO:0000259" key="8">
    <source>
        <dbReference type="Pfam" id="PF05425"/>
    </source>
</evidence>
<feature type="transmembrane region" description="Helical" evidence="7">
    <location>
        <begin position="282"/>
        <end position="303"/>
    </location>
</feature>
<feature type="transmembrane region" description="Helical" evidence="7">
    <location>
        <begin position="249"/>
        <end position="270"/>
    </location>
</feature>
<evidence type="ECO:0000256" key="3">
    <source>
        <dbReference type="ARBA" id="ARBA00022692"/>
    </source>
</evidence>
<evidence type="ECO:0000256" key="1">
    <source>
        <dbReference type="ARBA" id="ARBA00004651"/>
    </source>
</evidence>
<feature type="transmembrane region" description="Helical" evidence="7">
    <location>
        <begin position="66"/>
        <end position="86"/>
    </location>
</feature>
<keyword evidence="4 7" id="KW-1133">Transmembrane helix</keyword>
<keyword evidence="2" id="KW-1003">Cell membrane</keyword>
<dbReference type="Proteomes" id="UP001165283">
    <property type="component" value="Unassembled WGS sequence"/>
</dbReference>
<sequence length="489" mass="48580">MGRVADGGARRGAATDPASRHRVATAAWVALAIGAAIGAGALGGALVGSGLGVRIGATATRAGADVAAVVCVGLTLLGLLLPLGAVSLPGAALRDLVRVQRRADRVLVAAAGAWLVLLVVGVALRAADALGRPPLQLSAGEVTAWATRLGAGRGMLLAAVCAAAVLGCAVARVRRHDAVPVRVAALVAVVGTVLPALTGHSGADPDHQLAVVAVALHVGAAALWVGGLAALLVLVARHRALLDNTLPRFSTLAAGCLLAVAASGVLNALTRLDGWASLWNTGYGGLVVAKTVLLGVLAGLGGLTRRRLLAGRTPVLRWAGAEVAVMALAVGVAAALSQTPPPDGSHSGHGAAPAAGHADHAAAGPTGELNLWAVQSGALGTVVVDTRYRLVYRNDRDSPRPPTSTCLDAACTGTWAPLLTDGLPVVGRGVDQARIGALDRPDGGRQVTLDGWPLYLRVGEAPGLATTGANGTDGVWFAISPTGAKAAPG</sequence>
<reference evidence="9" key="1">
    <citation type="submission" date="2021-04" db="EMBL/GenBank/DDBJ databases">
        <title>Pseudonocardia sp. nov., isolated from sandy soil of mangrove forest.</title>
        <authorList>
            <person name="Zan Z."/>
            <person name="Huang R."/>
            <person name="Liu W."/>
        </authorList>
    </citation>
    <scope>NUCLEOTIDE SEQUENCE</scope>
    <source>
        <strain evidence="9">S2-4</strain>
    </source>
</reference>
<comment type="caution">
    <text evidence="9">The sequence shown here is derived from an EMBL/GenBank/DDBJ whole genome shotgun (WGS) entry which is preliminary data.</text>
</comment>
<dbReference type="PANTHER" id="PTHR34820:SF4">
    <property type="entry name" value="INNER MEMBRANE PROTEIN YEBZ"/>
    <property type="match status" value="1"/>
</dbReference>
<evidence type="ECO:0000313" key="9">
    <source>
        <dbReference type="EMBL" id="MCO1658589.1"/>
    </source>
</evidence>
<protein>
    <submittedName>
        <fullName evidence="9">CopD family protein</fullName>
    </submittedName>
</protein>
<keyword evidence="3 7" id="KW-0812">Transmembrane</keyword>
<dbReference type="PANTHER" id="PTHR34820">
    <property type="entry name" value="INNER MEMBRANE PROTEIN YEBZ"/>
    <property type="match status" value="1"/>
</dbReference>
<evidence type="ECO:0000256" key="6">
    <source>
        <dbReference type="SAM" id="MobiDB-lite"/>
    </source>
</evidence>
<feature type="transmembrane region" description="Helical" evidence="7">
    <location>
        <begin position="183"/>
        <end position="203"/>
    </location>
</feature>
<proteinExistence type="predicted"/>
<name>A0ABT1A6Y7_9PSEU</name>
<keyword evidence="5 7" id="KW-0472">Membrane</keyword>
<keyword evidence="10" id="KW-1185">Reference proteome</keyword>
<dbReference type="RefSeq" id="WP_305882245.1">
    <property type="nucleotide sequence ID" value="NZ_JAGSOV010000056.1"/>
</dbReference>
<dbReference type="EMBL" id="JAGSOV010000056">
    <property type="protein sequence ID" value="MCO1658589.1"/>
    <property type="molecule type" value="Genomic_DNA"/>
</dbReference>
<feature type="transmembrane region" description="Helical" evidence="7">
    <location>
        <begin position="209"/>
        <end position="237"/>
    </location>
</feature>
<feature type="region of interest" description="Disordered" evidence="6">
    <location>
        <begin position="339"/>
        <end position="360"/>
    </location>
</feature>
<feature type="transmembrane region" description="Helical" evidence="7">
    <location>
        <begin position="106"/>
        <end position="127"/>
    </location>
</feature>
<comment type="subcellular location">
    <subcellularLocation>
        <location evidence="1">Cell membrane</location>
        <topology evidence="1">Multi-pass membrane protein</topology>
    </subcellularLocation>
</comment>
<feature type="compositionally biased region" description="Low complexity" evidence="6">
    <location>
        <begin position="344"/>
        <end position="360"/>
    </location>
</feature>
<gene>
    <name evidence="9" type="ORF">KDL28_26340</name>
</gene>
<organism evidence="9 10">
    <name type="scientific">Pseudonocardia humida</name>
    <dbReference type="NCBI Taxonomy" id="2800819"/>
    <lineage>
        <taxon>Bacteria</taxon>
        <taxon>Bacillati</taxon>
        <taxon>Actinomycetota</taxon>
        <taxon>Actinomycetes</taxon>
        <taxon>Pseudonocardiales</taxon>
        <taxon>Pseudonocardiaceae</taxon>
        <taxon>Pseudonocardia</taxon>
    </lineage>
</organism>
<feature type="transmembrane region" description="Helical" evidence="7">
    <location>
        <begin position="315"/>
        <end position="336"/>
    </location>
</feature>
<feature type="transmembrane region" description="Helical" evidence="7">
    <location>
        <begin position="154"/>
        <end position="171"/>
    </location>
</feature>
<dbReference type="InterPro" id="IPR008457">
    <property type="entry name" value="Cu-R_CopD_dom"/>
</dbReference>
<evidence type="ECO:0000313" key="10">
    <source>
        <dbReference type="Proteomes" id="UP001165283"/>
    </source>
</evidence>